<dbReference type="Proteomes" id="UP000232587">
    <property type="component" value="Unassembled WGS sequence"/>
</dbReference>
<comment type="caution">
    <text evidence="13">The sequence shown here is derived from an EMBL/GenBank/DDBJ whole genome shotgun (WGS) entry which is preliminary data.</text>
</comment>
<dbReference type="InterPro" id="IPR000531">
    <property type="entry name" value="Beta-barrel_TonB"/>
</dbReference>
<dbReference type="OrthoDB" id="7051241at2"/>
<dbReference type="PANTHER" id="PTHR47234">
    <property type="match status" value="1"/>
</dbReference>
<sequence length="1088" mass="116983">MNTLKLALGLTTAVVALSAGAAQAQDTTVTTPSTVACDDTDANGVCDADENTGTIVVTGSRIAQPNADSANPITVVRGEALYETGQVAVGDVLNELPQLRNTYSQQNSTRFLGTRGLNLLDLRGLGSSRTLVLVDGRRHVAGDILVNGVSPDVNTIPTDLIERVDVVTGGASAVYGSDAMAGVVNFILKKNYDGVQLRGQAGVSKYGDAGNQYASLLAGKNFADDRGNVAVNLEYAHTSRFLASGRPNLRQNDAFVVVDTDAAGSLNGSDGVSDRQYFYDIRSTTISTGGQVGIRYPNAGAPCGVDSVGNAYTCAYLFQPDGSLIPQTGLRIGLGPNGNFVGGNGYSGREGELLALTPDLQRYSANMRAHFEITPALVPFLEAKYVRSEAYGSQSGPFFSQGQTLSDGVAVSGFNDRSYASTTTAPAGTVNREGIRLDNPYLTAQARTLLTTQLLAALNANVNPNTGTAFTTSAQSQANRAAAIAQVNNGTFRFSNRRNYVDLGIRDEKIVRETYRIVGGLRGEFNDDWNYELALNYGEHRETNSIKNNINRQRFLLANDAAVNSAGQIVCRSQIDSRYAGTDRGGNPAQLAADIAACVPINPFGDGSVTDAARQYLTVDSLATGKITQFDVLGYVTGDLSGLFELPGGPIAFSVGGEYRRETNEYDLDDITQAGYAFYNAIPAFTAPAFEVKEAFAEVQVPLLKDVPFFQELTLRGNGRVADYKGKTGTVYAYGGEVLWKPIRDLTLRGTYARSVRAPNLSELYSAQFQNFAPAPNDPCSERNLANGSTYRAANCAAAGRPTGYDFVYTSSLEIRGGGNPDLEAEKSDSYTLGALLEPRFIPGFAISVDFYDITIKNVITSIGSAQTILNQCYDSPTLDNLFCGLFERAGASGGPRGEIPFRVLEGSLLQSTANFAKLKVRGIDAQVTYSHKFDWGALNLQGVYTHQIKNESYTDPLQPTFRNVFIGELADPQDEFNINASLKIGKVTLGYGLRFIGEQYLNTYEDYNSVNGLAPQNTDYAPIQRYPTVTYSDVRAELEVDNRFSIYFGVDNLFDKKPPYGLTGVGAGSGIFDNRGRYMYTGAVAKF</sequence>
<evidence type="ECO:0000256" key="3">
    <source>
        <dbReference type="ARBA" id="ARBA00022452"/>
    </source>
</evidence>
<evidence type="ECO:0000256" key="6">
    <source>
        <dbReference type="ARBA" id="ARBA00023136"/>
    </source>
</evidence>
<dbReference type="RefSeq" id="WP_100866959.1">
    <property type="nucleotide sequence ID" value="NZ_PHUF01000003.1"/>
</dbReference>
<dbReference type="Gene3D" id="2.40.170.20">
    <property type="entry name" value="TonB-dependent receptor, beta-barrel domain"/>
    <property type="match status" value="1"/>
</dbReference>
<comment type="similarity">
    <text evidence="8 9">Belongs to the TonB-dependent receptor family.</text>
</comment>
<evidence type="ECO:0000313" key="13">
    <source>
        <dbReference type="EMBL" id="PKB19500.1"/>
    </source>
</evidence>
<keyword evidence="7 8" id="KW-0998">Cell outer membrane</keyword>
<evidence type="ECO:0000256" key="5">
    <source>
        <dbReference type="ARBA" id="ARBA00023077"/>
    </source>
</evidence>
<evidence type="ECO:0000256" key="4">
    <source>
        <dbReference type="ARBA" id="ARBA00022692"/>
    </source>
</evidence>
<reference evidence="13 14" key="1">
    <citation type="submission" date="2017-11" db="EMBL/GenBank/DDBJ databases">
        <title>Genomic Encyclopedia of Type Strains, Phase III (KMG-III): the genomes of soil and plant-associated and newly described type strains.</title>
        <authorList>
            <person name="Whitman W."/>
        </authorList>
    </citation>
    <scope>NUCLEOTIDE SEQUENCE [LARGE SCALE GENOMIC DNA]</scope>
    <source>
        <strain evidence="13 14">CGMCC 1.12274</strain>
    </source>
</reference>
<dbReference type="EMBL" id="PHUF01000003">
    <property type="protein sequence ID" value="PKB19500.1"/>
    <property type="molecule type" value="Genomic_DNA"/>
</dbReference>
<evidence type="ECO:0000256" key="9">
    <source>
        <dbReference type="RuleBase" id="RU003357"/>
    </source>
</evidence>
<dbReference type="PROSITE" id="PS52016">
    <property type="entry name" value="TONB_DEPENDENT_REC_3"/>
    <property type="match status" value="1"/>
</dbReference>
<evidence type="ECO:0000256" key="10">
    <source>
        <dbReference type="SAM" id="SignalP"/>
    </source>
</evidence>
<feature type="chain" id="PRO_5014858065" evidence="10">
    <location>
        <begin position="25"/>
        <end position="1088"/>
    </location>
</feature>
<evidence type="ECO:0000259" key="12">
    <source>
        <dbReference type="Pfam" id="PF07715"/>
    </source>
</evidence>
<dbReference type="Gene3D" id="2.170.130.10">
    <property type="entry name" value="TonB-dependent receptor, plug domain"/>
    <property type="match status" value="1"/>
</dbReference>
<dbReference type="Pfam" id="PF07715">
    <property type="entry name" value="Plug"/>
    <property type="match status" value="1"/>
</dbReference>
<gene>
    <name evidence="13" type="ORF">B0I00_1736</name>
</gene>
<comment type="subcellular location">
    <subcellularLocation>
        <location evidence="1 8">Cell outer membrane</location>
        <topology evidence="1 8">Multi-pass membrane protein</topology>
    </subcellularLocation>
</comment>
<accession>A0A2N0HKM2</accession>
<organism evidence="13 14">
    <name type="scientific">Novosphingobium kunmingense</name>
    <dbReference type="NCBI Taxonomy" id="1211806"/>
    <lineage>
        <taxon>Bacteria</taxon>
        <taxon>Pseudomonadati</taxon>
        <taxon>Pseudomonadota</taxon>
        <taxon>Alphaproteobacteria</taxon>
        <taxon>Sphingomonadales</taxon>
        <taxon>Sphingomonadaceae</taxon>
        <taxon>Novosphingobium</taxon>
    </lineage>
</organism>
<name>A0A2N0HKM2_9SPHN</name>
<proteinExistence type="inferred from homology"/>
<keyword evidence="2 8" id="KW-0813">Transport</keyword>
<dbReference type="Pfam" id="PF00593">
    <property type="entry name" value="TonB_dep_Rec_b-barrel"/>
    <property type="match status" value="1"/>
</dbReference>
<evidence type="ECO:0000259" key="11">
    <source>
        <dbReference type="Pfam" id="PF00593"/>
    </source>
</evidence>
<evidence type="ECO:0000256" key="7">
    <source>
        <dbReference type="ARBA" id="ARBA00023237"/>
    </source>
</evidence>
<keyword evidence="5 9" id="KW-0798">TonB box</keyword>
<evidence type="ECO:0000256" key="2">
    <source>
        <dbReference type="ARBA" id="ARBA00022448"/>
    </source>
</evidence>
<feature type="domain" description="TonB-dependent receptor-like beta-barrel" evidence="11">
    <location>
        <begin position="479"/>
        <end position="1054"/>
    </location>
</feature>
<dbReference type="InterPro" id="IPR037066">
    <property type="entry name" value="Plug_dom_sf"/>
</dbReference>
<dbReference type="InterPro" id="IPR039426">
    <property type="entry name" value="TonB-dep_rcpt-like"/>
</dbReference>
<evidence type="ECO:0000256" key="8">
    <source>
        <dbReference type="PROSITE-ProRule" id="PRU01360"/>
    </source>
</evidence>
<dbReference type="InterPro" id="IPR036942">
    <property type="entry name" value="Beta-barrel_TonB_sf"/>
</dbReference>
<dbReference type="SUPFAM" id="SSF56935">
    <property type="entry name" value="Porins"/>
    <property type="match status" value="1"/>
</dbReference>
<protein>
    <submittedName>
        <fullName evidence="13">TonB-dependent receptor-like protein</fullName>
    </submittedName>
</protein>
<dbReference type="AlphaFoldDB" id="A0A2N0HKM2"/>
<keyword evidence="13" id="KW-0675">Receptor</keyword>
<dbReference type="InterPro" id="IPR012910">
    <property type="entry name" value="Plug_dom"/>
</dbReference>
<keyword evidence="3 8" id="KW-1134">Transmembrane beta strand</keyword>
<evidence type="ECO:0000256" key="1">
    <source>
        <dbReference type="ARBA" id="ARBA00004571"/>
    </source>
</evidence>
<keyword evidence="4 8" id="KW-0812">Transmembrane</keyword>
<keyword evidence="10" id="KW-0732">Signal</keyword>
<dbReference type="PANTHER" id="PTHR47234:SF2">
    <property type="entry name" value="TONB-DEPENDENT RECEPTOR"/>
    <property type="match status" value="1"/>
</dbReference>
<keyword evidence="6 8" id="KW-0472">Membrane</keyword>
<feature type="domain" description="TonB-dependent receptor plug" evidence="12">
    <location>
        <begin position="67"/>
        <end position="183"/>
    </location>
</feature>
<feature type="signal peptide" evidence="10">
    <location>
        <begin position="1"/>
        <end position="24"/>
    </location>
</feature>
<keyword evidence="14" id="KW-1185">Reference proteome</keyword>
<evidence type="ECO:0000313" key="14">
    <source>
        <dbReference type="Proteomes" id="UP000232587"/>
    </source>
</evidence>
<dbReference type="GO" id="GO:0009279">
    <property type="term" value="C:cell outer membrane"/>
    <property type="evidence" value="ECO:0007669"/>
    <property type="project" value="UniProtKB-SubCell"/>
</dbReference>